<evidence type="ECO:0000256" key="6">
    <source>
        <dbReference type="ARBA" id="ARBA00023163"/>
    </source>
</evidence>
<feature type="compositionally biased region" description="Basic and acidic residues" evidence="10">
    <location>
        <begin position="147"/>
        <end position="184"/>
    </location>
</feature>
<evidence type="ECO:0000256" key="2">
    <source>
        <dbReference type="ARBA" id="ARBA00022517"/>
    </source>
</evidence>
<dbReference type="GO" id="GO:0045943">
    <property type="term" value="P:positive regulation of transcription by RNA polymerase I"/>
    <property type="evidence" value="ECO:0007669"/>
    <property type="project" value="InterPro"/>
</dbReference>
<keyword evidence="9" id="KW-0175">Coiled coil</keyword>
<keyword evidence="12" id="KW-1185">Reference proteome</keyword>
<feature type="region of interest" description="Disordered" evidence="10">
    <location>
        <begin position="1"/>
        <end position="272"/>
    </location>
</feature>
<dbReference type="AlphaFoldDB" id="A0A4U0XEV6"/>
<dbReference type="CDD" id="cd23952">
    <property type="entry name" value="Utp17_CTD"/>
    <property type="match status" value="1"/>
</dbReference>
<protein>
    <submittedName>
        <fullName evidence="11">Uncharacterized protein</fullName>
    </submittedName>
</protein>
<evidence type="ECO:0000256" key="9">
    <source>
        <dbReference type="SAM" id="Coils"/>
    </source>
</evidence>
<gene>
    <name evidence="11" type="ORF">B0A55_06315</name>
</gene>
<evidence type="ECO:0000313" key="12">
    <source>
        <dbReference type="Proteomes" id="UP000309340"/>
    </source>
</evidence>
<evidence type="ECO:0000256" key="4">
    <source>
        <dbReference type="ARBA" id="ARBA00022574"/>
    </source>
</evidence>
<name>A0A4U0XEV6_9PEZI</name>
<dbReference type="PROSITE" id="PS50082">
    <property type="entry name" value="WD_REPEATS_2"/>
    <property type="match status" value="1"/>
</dbReference>
<keyword evidence="2" id="KW-0690">Ribosome biogenesis</keyword>
<dbReference type="STRING" id="329884.A0A4U0XEV6"/>
<dbReference type="EMBL" id="NAJQ01000221">
    <property type="protein sequence ID" value="TKA74567.1"/>
    <property type="molecule type" value="Genomic_DNA"/>
</dbReference>
<evidence type="ECO:0000256" key="1">
    <source>
        <dbReference type="ARBA" id="ARBA00004604"/>
    </source>
</evidence>
<dbReference type="Pfam" id="PF23869">
    <property type="entry name" value="Beta-prop_WDR75_1st"/>
    <property type="match status" value="1"/>
</dbReference>
<dbReference type="InterPro" id="IPR001680">
    <property type="entry name" value="WD40_rpt"/>
</dbReference>
<keyword evidence="5" id="KW-0677">Repeat</keyword>
<dbReference type="Gene3D" id="2.130.10.10">
    <property type="entry name" value="YVTN repeat-like/Quinoprotein amine dehydrogenase"/>
    <property type="match status" value="2"/>
</dbReference>
<evidence type="ECO:0000256" key="5">
    <source>
        <dbReference type="ARBA" id="ARBA00022737"/>
    </source>
</evidence>
<dbReference type="GO" id="GO:0006364">
    <property type="term" value="P:rRNA processing"/>
    <property type="evidence" value="ECO:0007669"/>
    <property type="project" value="UniProtKB-KW"/>
</dbReference>
<dbReference type="InterPro" id="IPR015943">
    <property type="entry name" value="WD40/YVTN_repeat-like_dom_sf"/>
</dbReference>
<evidence type="ECO:0000256" key="3">
    <source>
        <dbReference type="ARBA" id="ARBA00022552"/>
    </source>
</evidence>
<organism evidence="11 12">
    <name type="scientific">Friedmanniomyces simplex</name>
    <dbReference type="NCBI Taxonomy" id="329884"/>
    <lineage>
        <taxon>Eukaryota</taxon>
        <taxon>Fungi</taxon>
        <taxon>Dikarya</taxon>
        <taxon>Ascomycota</taxon>
        <taxon>Pezizomycotina</taxon>
        <taxon>Dothideomycetes</taxon>
        <taxon>Dothideomycetidae</taxon>
        <taxon>Mycosphaerellales</taxon>
        <taxon>Teratosphaeriaceae</taxon>
        <taxon>Friedmanniomyces</taxon>
    </lineage>
</organism>
<accession>A0A4U0XEV6</accession>
<feature type="compositionally biased region" description="Basic and acidic residues" evidence="10">
    <location>
        <begin position="8"/>
        <end position="19"/>
    </location>
</feature>
<feature type="compositionally biased region" description="Basic and acidic residues" evidence="10">
    <location>
        <begin position="125"/>
        <end position="139"/>
    </location>
</feature>
<evidence type="ECO:0000256" key="8">
    <source>
        <dbReference type="PROSITE-ProRule" id="PRU00221"/>
    </source>
</evidence>
<comment type="subcellular location">
    <subcellularLocation>
        <location evidence="1">Nucleus</location>
        <location evidence="1">Nucleolus</location>
    </subcellularLocation>
</comment>
<proteinExistence type="predicted"/>
<dbReference type="PANTHER" id="PTHR44215">
    <property type="entry name" value="WD REPEAT-CONTAINING PROTEIN 75"/>
    <property type="match status" value="1"/>
</dbReference>
<dbReference type="InterPro" id="IPR011047">
    <property type="entry name" value="Quinoprotein_ADH-like_sf"/>
</dbReference>
<dbReference type="OrthoDB" id="4096at2759"/>
<keyword evidence="3" id="KW-0698">rRNA processing</keyword>
<feature type="coiled-coil region" evidence="9">
    <location>
        <begin position="273"/>
        <end position="300"/>
    </location>
</feature>
<comment type="caution">
    <text evidence="11">The sequence shown here is derived from an EMBL/GenBank/DDBJ whole genome shotgun (WGS) entry which is preliminary data.</text>
</comment>
<dbReference type="GO" id="GO:0032040">
    <property type="term" value="C:small-subunit processome"/>
    <property type="evidence" value="ECO:0007669"/>
    <property type="project" value="InterPro"/>
</dbReference>
<feature type="repeat" description="WD" evidence="8">
    <location>
        <begin position="568"/>
        <end position="609"/>
    </location>
</feature>
<keyword evidence="4 8" id="KW-0853">WD repeat</keyword>
<dbReference type="GO" id="GO:0003723">
    <property type="term" value="F:RNA binding"/>
    <property type="evidence" value="ECO:0007669"/>
    <property type="project" value="InterPro"/>
</dbReference>
<dbReference type="SUPFAM" id="SSF50998">
    <property type="entry name" value="Quinoprotein alcohol dehydrogenase-like"/>
    <property type="match status" value="1"/>
</dbReference>
<evidence type="ECO:0000256" key="10">
    <source>
        <dbReference type="SAM" id="MobiDB-lite"/>
    </source>
</evidence>
<keyword evidence="7" id="KW-0539">Nucleus</keyword>
<dbReference type="PANTHER" id="PTHR44215:SF1">
    <property type="entry name" value="WD REPEAT-CONTAINING PROTEIN 75"/>
    <property type="match status" value="1"/>
</dbReference>
<dbReference type="SMART" id="SM00320">
    <property type="entry name" value="WD40"/>
    <property type="match status" value="3"/>
</dbReference>
<reference evidence="11 12" key="1">
    <citation type="submission" date="2017-03" db="EMBL/GenBank/DDBJ databases">
        <title>Genomes of endolithic fungi from Antarctica.</title>
        <authorList>
            <person name="Coleine C."/>
            <person name="Masonjones S."/>
            <person name="Stajich J.E."/>
        </authorList>
    </citation>
    <scope>NUCLEOTIDE SEQUENCE [LARGE SCALE GENOMIC DNA]</scope>
    <source>
        <strain evidence="11 12">CCFEE 5184</strain>
    </source>
</reference>
<evidence type="ECO:0000313" key="11">
    <source>
        <dbReference type="EMBL" id="TKA74567.1"/>
    </source>
</evidence>
<evidence type="ECO:0000256" key="7">
    <source>
        <dbReference type="ARBA" id="ARBA00023242"/>
    </source>
</evidence>
<dbReference type="PROSITE" id="PS50294">
    <property type="entry name" value="WD_REPEATS_REGION"/>
    <property type="match status" value="1"/>
</dbReference>
<dbReference type="Proteomes" id="UP000309340">
    <property type="component" value="Unassembled WGS sequence"/>
</dbReference>
<dbReference type="InterPro" id="IPR053826">
    <property type="entry name" value="WDR75"/>
</dbReference>
<dbReference type="GO" id="GO:2000234">
    <property type="term" value="P:positive regulation of rRNA processing"/>
    <property type="evidence" value="ECO:0007669"/>
    <property type="project" value="TreeGrafter"/>
</dbReference>
<sequence length="1174" mass="128801">MARTKPKRNPESGGKREADVNDGAKGSSKKRKADGSEVAESSSKKARHEPESPIVKLPHTPGGTVPETQTKKRKSQPVETDTEIAEDAPQPPASHPLGPTTTTADNAGIYDGLPEKGNLGKYKNKPWEEYSKKARENIRQRWNQRVKRIEQRKERQAAEEEARLRPRDVSEERDASKVLERDVKMANAESSDDEEESDDKVTKAKDGVLSADVPEAKEAEQAVVVHNGLGADDSNPRLSRRQRQQKRKLELSELPDSERRARRKGTKAEKNLTKEKKENARLFQERAQELTREVKIFKKEGLAETAGAGGNVKATRKQEKQPAWSLSTSVGGRFINHDPIFAKDPATSDAVLIAATQREIQVLSVETSLPVRTYALRRGLSVCSFSLDPADLENVYVVCDNGVSFVWRWSVDASEPQDLKPSDAKVVVGGLVDDHGPGVLYLKDIKGSTAIWSKKSMYMAKKRLDDMQVLSDGEYIVAQGPAALVLGMRNDSNNTLRDYIWVEIPISIALTCMNARITHSEGIGKKDKRHARISLALGNIEGKIHLYDDIASVFAHQGQASLPTPRILHWHRESVSALKFSRDGSYLISGGKETVLVLWQLETGKKQFLPHLTSEIERIVVSPEGDRYAVQMGDNSIMVLSTSELKPVANFAGLQLACPAPDSSLTTLEYERETQGHKSLAAVLHSRHASQLLIAVPATQPKISTEAAEARPFLQTFDLRTSRHVTRQALTRNNVTDFNLGPERTPVAPPDTVHVAMSHDGQWLATVDEWMPPPSDIEFLTTSAEELAEERKKRREVYLKIWHWGEAQRLWTLSARVDAPHARAGKRTQGGGRVLALVADPVSAGFATVGEDGRVRVWKPKTRVRHGVAMKGEGDVQLVEWVCRRTVELPVGSGDARADSPLEAAGYEGGPRKACLAYSEDASLLAAALTSGGSTTTLVHFLDISSGEIKATKPGIAAGERLEHVGFLDRYFIAVVREAVLVWDLVTDTLQQRLIIPNGDPLFAVNSADGTFAVAVDSRVSVYKPAETRAVYRDDCHQSIMAVLAGGGSRGYTLLFEDATVRILASTGAPVRRALPDAPAATDAPEIAIEPASAPAERLAEDVEMTDVLALPATDTEAQGPIFDEAEDDRPVVRPEQLARIFDVGQSFAMQPVRDMFEAFVGLYGRRPLVQAAA</sequence>
<keyword evidence="6" id="KW-0804">Transcription</keyword>
<dbReference type="SUPFAM" id="SSF69322">
    <property type="entry name" value="Tricorn protease domain 2"/>
    <property type="match status" value="1"/>
</dbReference>
<feature type="compositionally biased region" description="Basic and acidic residues" evidence="10">
    <location>
        <begin position="247"/>
        <end position="259"/>
    </location>
</feature>